<dbReference type="Proteomes" id="UP001597183">
    <property type="component" value="Unassembled WGS sequence"/>
</dbReference>
<evidence type="ECO:0000313" key="4">
    <source>
        <dbReference type="Proteomes" id="UP001597183"/>
    </source>
</evidence>
<dbReference type="Pfam" id="PF08044">
    <property type="entry name" value="DUF1707"/>
    <property type="match status" value="1"/>
</dbReference>
<evidence type="ECO:0000259" key="2">
    <source>
        <dbReference type="Pfam" id="PF08044"/>
    </source>
</evidence>
<keyword evidence="4" id="KW-1185">Reference proteome</keyword>
<feature type="transmembrane region" description="Helical" evidence="1">
    <location>
        <begin position="107"/>
        <end position="125"/>
    </location>
</feature>
<reference evidence="4" key="1">
    <citation type="journal article" date="2019" name="Int. J. Syst. Evol. Microbiol.">
        <title>The Global Catalogue of Microorganisms (GCM) 10K type strain sequencing project: providing services to taxonomists for standard genome sequencing and annotation.</title>
        <authorList>
            <consortium name="The Broad Institute Genomics Platform"/>
            <consortium name="The Broad Institute Genome Sequencing Center for Infectious Disease"/>
            <person name="Wu L."/>
            <person name="Ma J."/>
        </authorList>
    </citation>
    <scope>NUCLEOTIDE SEQUENCE [LARGE SCALE GENOMIC DNA]</scope>
    <source>
        <strain evidence="4">CCM 7526</strain>
    </source>
</reference>
<comment type="caution">
    <text evidence="3">The sequence shown here is derived from an EMBL/GenBank/DDBJ whole genome shotgun (WGS) entry which is preliminary data.</text>
</comment>
<accession>A0ABW4AD76</accession>
<evidence type="ECO:0000313" key="3">
    <source>
        <dbReference type="EMBL" id="MFD1368042.1"/>
    </source>
</evidence>
<protein>
    <submittedName>
        <fullName evidence="3">DUF1707 domain-containing protein</fullName>
    </submittedName>
</protein>
<keyword evidence="1" id="KW-1133">Transmembrane helix</keyword>
<evidence type="ECO:0000256" key="1">
    <source>
        <dbReference type="SAM" id="Phobius"/>
    </source>
</evidence>
<proteinExistence type="predicted"/>
<feature type="transmembrane region" description="Helical" evidence="1">
    <location>
        <begin position="82"/>
        <end position="101"/>
    </location>
</feature>
<dbReference type="PANTHER" id="PTHR40763:SF4">
    <property type="entry name" value="DUF1707 DOMAIN-CONTAINING PROTEIN"/>
    <property type="match status" value="1"/>
</dbReference>
<organism evidence="3 4">
    <name type="scientific">Actinoplanes sichuanensis</name>
    <dbReference type="NCBI Taxonomy" id="512349"/>
    <lineage>
        <taxon>Bacteria</taxon>
        <taxon>Bacillati</taxon>
        <taxon>Actinomycetota</taxon>
        <taxon>Actinomycetes</taxon>
        <taxon>Micromonosporales</taxon>
        <taxon>Micromonosporaceae</taxon>
        <taxon>Actinoplanes</taxon>
    </lineage>
</organism>
<name>A0ABW4AD76_9ACTN</name>
<dbReference type="PANTHER" id="PTHR40763">
    <property type="entry name" value="MEMBRANE PROTEIN-RELATED"/>
    <property type="match status" value="1"/>
</dbReference>
<sequence>MHPQGTARLRTSDAEREETAEILRAAMAEGRLDLSEGEERLATAYAAKFRDELMPLTADLPFGGRQALARTPARRAETRRALSRHASLILIIAGVLTGVWMLSNATFFWPVIPLAFLVMGLFKHARYGRWRPEYTFGHHHRH</sequence>
<dbReference type="InterPro" id="IPR012551">
    <property type="entry name" value="DUF1707_SHOCT-like"/>
</dbReference>
<keyword evidence="1" id="KW-0812">Transmembrane</keyword>
<dbReference type="EMBL" id="JBHTMK010000031">
    <property type="protein sequence ID" value="MFD1368042.1"/>
    <property type="molecule type" value="Genomic_DNA"/>
</dbReference>
<feature type="domain" description="DUF1707" evidence="2">
    <location>
        <begin position="9"/>
        <end position="61"/>
    </location>
</feature>
<gene>
    <name evidence="3" type="ORF">ACFQ5G_22035</name>
</gene>
<keyword evidence="1" id="KW-0472">Membrane</keyword>
<dbReference type="RefSeq" id="WP_317787448.1">
    <property type="nucleotide sequence ID" value="NZ_AP028461.1"/>
</dbReference>